<dbReference type="CDD" id="cd17942">
    <property type="entry name" value="DEADc_DDX18"/>
    <property type="match status" value="1"/>
</dbReference>
<feature type="compositionally biased region" description="Basic and acidic residues" evidence="11">
    <location>
        <begin position="23"/>
        <end position="40"/>
    </location>
</feature>
<dbReference type="AlphaFoldDB" id="A0A8X7TLQ4"/>
<dbReference type="InterPro" id="IPR001650">
    <property type="entry name" value="Helicase_C-like"/>
</dbReference>
<evidence type="ECO:0000259" key="13">
    <source>
        <dbReference type="PROSITE" id="PS51194"/>
    </source>
</evidence>
<evidence type="ECO:0000256" key="7">
    <source>
        <dbReference type="ARBA" id="ARBA00047984"/>
    </source>
</evidence>
<feature type="region of interest" description="Disordered" evidence="11">
    <location>
        <begin position="15"/>
        <end position="40"/>
    </location>
</feature>
<evidence type="ECO:0000256" key="1">
    <source>
        <dbReference type="ARBA" id="ARBA00022741"/>
    </source>
</evidence>
<evidence type="ECO:0000259" key="14">
    <source>
        <dbReference type="PROSITE" id="PS51195"/>
    </source>
</evidence>
<dbReference type="SMART" id="SM01178">
    <property type="entry name" value="DUF4217"/>
    <property type="match status" value="1"/>
</dbReference>
<evidence type="ECO:0000259" key="12">
    <source>
        <dbReference type="PROSITE" id="PS51192"/>
    </source>
</evidence>
<dbReference type="PROSITE" id="PS51192">
    <property type="entry name" value="HELICASE_ATP_BIND_1"/>
    <property type="match status" value="1"/>
</dbReference>
<dbReference type="Gene3D" id="3.40.50.300">
    <property type="entry name" value="P-loop containing nucleotide triphosphate hydrolases"/>
    <property type="match status" value="2"/>
</dbReference>
<dbReference type="CDD" id="cd18787">
    <property type="entry name" value="SF2_C_DEAD"/>
    <property type="match status" value="1"/>
</dbReference>
<keyword evidence="1 9" id="KW-0547">Nucleotide-binding</keyword>
<feature type="domain" description="Helicase ATP-binding" evidence="12">
    <location>
        <begin position="127"/>
        <end position="302"/>
    </location>
</feature>
<evidence type="ECO:0000313" key="15">
    <source>
        <dbReference type="EMBL" id="KAG2246660.1"/>
    </source>
</evidence>
<evidence type="ECO:0000256" key="2">
    <source>
        <dbReference type="ARBA" id="ARBA00022801"/>
    </source>
</evidence>
<dbReference type="PROSITE" id="PS51194">
    <property type="entry name" value="HELICASE_CTER"/>
    <property type="match status" value="1"/>
</dbReference>
<evidence type="ECO:0000256" key="3">
    <source>
        <dbReference type="ARBA" id="ARBA00022806"/>
    </source>
</evidence>
<dbReference type="GO" id="GO:0016787">
    <property type="term" value="F:hydrolase activity"/>
    <property type="evidence" value="ECO:0007669"/>
    <property type="project" value="UniProtKB-KW"/>
</dbReference>
<dbReference type="SUPFAM" id="SSF52540">
    <property type="entry name" value="P-loop containing nucleoside triphosphate hydrolases"/>
    <property type="match status" value="1"/>
</dbReference>
<sequence length="571" mass="64495">MVELEKKSSDVLKKRIRKRNRGKKNELQKVEVEEEETHNVEENADEIKKKVKKVKKLQGRGKIEEEEEVEAKEEEVEEEEEEKKMVVVAKGIMTNETFESLDLSEQTFEAIKAMDFKHMTQIQAGSIPPLLEGKDVLGAARTGSGKTLAFLIPAVELLFKERFSPLNGTGVIVICPTRELAIQTKNVAEELVKHHSLTVSMVIGGNNRRSEAQRIANGSNLLIATPGRLLDHLQHTKGFIFKHLKCLVIDEADRILEENFEEDMNKILKILPKTRQTALFSATQTSKVQDLARVSLTSPVLVDVDDGRRKVTNEGLEQGYCVVPSEKRLLLLISFLKKNLNKKIMVFFSTCKSVQFHAEIMKLINLDSCDIHGGLDQNRRTKTFFDFMKAEKGILLCTDVAARGLDIPAVDWIIQYDPPDKPTEYIHRVGRTARGEGAKGKALLVLIPEELQFIRYLKAAKVPVKELEFNEKKLLNEKYVANDYNLNKIAKEAYRAYIAAYNSHSLKDIFNVHRLDLQAVALSFCFSSPPKVHLNIESGAGKVRKARNQQGRNGFSPYTPYGKAKSTPKEA</sequence>
<feature type="domain" description="Helicase C-terminal" evidence="13">
    <location>
        <begin position="315"/>
        <end position="475"/>
    </location>
</feature>
<feature type="short sequence motif" description="Q motif" evidence="8">
    <location>
        <begin position="96"/>
        <end position="124"/>
    </location>
</feature>
<dbReference type="Pfam" id="PF00271">
    <property type="entry name" value="Helicase_C"/>
    <property type="match status" value="1"/>
</dbReference>
<proteinExistence type="inferred from homology"/>
<evidence type="ECO:0000256" key="5">
    <source>
        <dbReference type="ARBA" id="ARBA00022884"/>
    </source>
</evidence>
<comment type="domain">
    <text evidence="10">The Q motif is unique to and characteristic of the DEAD box family of RNA helicases and controls ATP binding and hydrolysis.</text>
</comment>
<dbReference type="InterPro" id="IPR025313">
    <property type="entry name" value="SPB4-like_CTE"/>
</dbReference>
<dbReference type="PANTHER" id="PTHR24031">
    <property type="entry name" value="RNA HELICASE"/>
    <property type="match status" value="1"/>
</dbReference>
<keyword evidence="4 9" id="KW-0067">ATP-binding</keyword>
<gene>
    <name evidence="15" type="ORF">Bca52824_086288</name>
</gene>
<dbReference type="EMBL" id="JAAMPC010000017">
    <property type="protein sequence ID" value="KAG2246660.1"/>
    <property type="molecule type" value="Genomic_DNA"/>
</dbReference>
<dbReference type="Proteomes" id="UP000886595">
    <property type="component" value="Unassembled WGS sequence"/>
</dbReference>
<dbReference type="OrthoDB" id="10259640at2759"/>
<dbReference type="SMART" id="SM00487">
    <property type="entry name" value="DEXDc"/>
    <property type="match status" value="1"/>
</dbReference>
<dbReference type="EC" id="3.6.4.13" evidence="10"/>
<evidence type="ECO:0000256" key="10">
    <source>
        <dbReference type="RuleBase" id="RU365068"/>
    </source>
</evidence>
<evidence type="ECO:0000256" key="11">
    <source>
        <dbReference type="SAM" id="MobiDB-lite"/>
    </source>
</evidence>
<comment type="function">
    <text evidence="10">RNA helicase.</text>
</comment>
<feature type="region of interest" description="Disordered" evidence="11">
    <location>
        <begin position="543"/>
        <end position="571"/>
    </location>
</feature>
<comment type="caution">
    <text evidence="15">The sequence shown here is derived from an EMBL/GenBank/DDBJ whole genome shotgun (WGS) entry which is preliminary data.</text>
</comment>
<evidence type="ECO:0000313" key="16">
    <source>
        <dbReference type="Proteomes" id="UP000886595"/>
    </source>
</evidence>
<dbReference type="GO" id="GO:0003723">
    <property type="term" value="F:RNA binding"/>
    <property type="evidence" value="ECO:0007669"/>
    <property type="project" value="UniProtKB-UniRule"/>
</dbReference>
<comment type="similarity">
    <text evidence="6">Belongs to the DEAD box helicase family. DDX18/HAS1 subfamily.</text>
</comment>
<comment type="catalytic activity">
    <reaction evidence="7 10">
        <text>ATP + H2O = ADP + phosphate + H(+)</text>
        <dbReference type="Rhea" id="RHEA:13065"/>
        <dbReference type="ChEBI" id="CHEBI:15377"/>
        <dbReference type="ChEBI" id="CHEBI:15378"/>
        <dbReference type="ChEBI" id="CHEBI:30616"/>
        <dbReference type="ChEBI" id="CHEBI:43474"/>
        <dbReference type="ChEBI" id="CHEBI:456216"/>
        <dbReference type="EC" id="3.6.4.13"/>
    </reaction>
</comment>
<evidence type="ECO:0000256" key="9">
    <source>
        <dbReference type="RuleBase" id="RU000492"/>
    </source>
</evidence>
<keyword evidence="5 10" id="KW-0694">RNA-binding</keyword>
<reference evidence="15 16" key="1">
    <citation type="submission" date="2020-02" db="EMBL/GenBank/DDBJ databases">
        <authorList>
            <person name="Ma Q."/>
            <person name="Huang Y."/>
            <person name="Song X."/>
            <person name="Pei D."/>
        </authorList>
    </citation>
    <scope>NUCLEOTIDE SEQUENCE [LARGE SCALE GENOMIC DNA]</scope>
    <source>
        <strain evidence="15">Sxm20200214</strain>
        <tissue evidence="15">Leaf</tissue>
    </source>
</reference>
<keyword evidence="2 9" id="KW-0378">Hydrolase</keyword>
<evidence type="ECO:0000256" key="8">
    <source>
        <dbReference type="PROSITE-ProRule" id="PRU00552"/>
    </source>
</evidence>
<dbReference type="InterPro" id="IPR044773">
    <property type="entry name" value="DDX18/Has1_DEADc"/>
</dbReference>
<keyword evidence="3 9" id="KW-0347">Helicase</keyword>
<dbReference type="Pfam" id="PF00270">
    <property type="entry name" value="DEAD"/>
    <property type="match status" value="1"/>
</dbReference>
<keyword evidence="16" id="KW-1185">Reference proteome</keyword>
<protein>
    <recommendedName>
        <fullName evidence="10">ATP-dependent RNA helicase</fullName>
        <ecNumber evidence="10">3.6.4.13</ecNumber>
    </recommendedName>
</protein>
<dbReference type="InterPro" id="IPR014014">
    <property type="entry name" value="RNA_helicase_DEAD_Q_motif"/>
</dbReference>
<dbReference type="InterPro" id="IPR014001">
    <property type="entry name" value="Helicase_ATP-bd"/>
</dbReference>
<dbReference type="InterPro" id="IPR000629">
    <property type="entry name" value="RNA-helicase_DEAD-box_CS"/>
</dbReference>
<dbReference type="Pfam" id="PF13959">
    <property type="entry name" value="CTE_SPB4"/>
    <property type="match status" value="1"/>
</dbReference>
<evidence type="ECO:0000256" key="4">
    <source>
        <dbReference type="ARBA" id="ARBA00022840"/>
    </source>
</evidence>
<dbReference type="InterPro" id="IPR011545">
    <property type="entry name" value="DEAD/DEAH_box_helicase_dom"/>
</dbReference>
<evidence type="ECO:0000256" key="6">
    <source>
        <dbReference type="ARBA" id="ARBA00024357"/>
    </source>
</evidence>
<dbReference type="GO" id="GO:0005524">
    <property type="term" value="F:ATP binding"/>
    <property type="evidence" value="ECO:0007669"/>
    <property type="project" value="UniProtKB-UniRule"/>
</dbReference>
<dbReference type="GO" id="GO:0003724">
    <property type="term" value="F:RNA helicase activity"/>
    <property type="evidence" value="ECO:0007669"/>
    <property type="project" value="UniProtKB-EC"/>
</dbReference>
<dbReference type="PROSITE" id="PS51195">
    <property type="entry name" value="Q_MOTIF"/>
    <property type="match status" value="1"/>
</dbReference>
<dbReference type="InterPro" id="IPR027417">
    <property type="entry name" value="P-loop_NTPase"/>
</dbReference>
<accession>A0A8X7TLQ4</accession>
<dbReference type="PROSITE" id="PS00039">
    <property type="entry name" value="DEAD_ATP_HELICASE"/>
    <property type="match status" value="1"/>
</dbReference>
<dbReference type="SMART" id="SM00490">
    <property type="entry name" value="HELICc"/>
    <property type="match status" value="1"/>
</dbReference>
<feature type="domain" description="DEAD-box RNA helicase Q" evidence="14">
    <location>
        <begin position="96"/>
        <end position="124"/>
    </location>
</feature>
<organism evidence="15 16">
    <name type="scientific">Brassica carinata</name>
    <name type="common">Ethiopian mustard</name>
    <name type="synonym">Abyssinian cabbage</name>
    <dbReference type="NCBI Taxonomy" id="52824"/>
    <lineage>
        <taxon>Eukaryota</taxon>
        <taxon>Viridiplantae</taxon>
        <taxon>Streptophyta</taxon>
        <taxon>Embryophyta</taxon>
        <taxon>Tracheophyta</taxon>
        <taxon>Spermatophyta</taxon>
        <taxon>Magnoliopsida</taxon>
        <taxon>eudicotyledons</taxon>
        <taxon>Gunneridae</taxon>
        <taxon>Pentapetalae</taxon>
        <taxon>rosids</taxon>
        <taxon>malvids</taxon>
        <taxon>Brassicales</taxon>
        <taxon>Brassicaceae</taxon>
        <taxon>Brassiceae</taxon>
        <taxon>Brassica</taxon>
    </lineage>
</organism>
<dbReference type="FunFam" id="3.40.50.300:FF:000379">
    <property type="entry name" value="RNA helicase"/>
    <property type="match status" value="1"/>
</dbReference>
<name>A0A8X7TLQ4_BRACI</name>